<dbReference type="Pfam" id="PF00005">
    <property type="entry name" value="ABC_tran"/>
    <property type="match status" value="1"/>
</dbReference>
<dbReference type="SUPFAM" id="SSF52540">
    <property type="entry name" value="P-loop containing nucleoside triphosphate hydrolases"/>
    <property type="match status" value="1"/>
</dbReference>
<evidence type="ECO:0000256" key="5">
    <source>
        <dbReference type="ARBA" id="ARBA00022967"/>
    </source>
</evidence>
<name>A0ABY5Y5G4_9FLAO</name>
<dbReference type="RefSeq" id="WP_260572089.1">
    <property type="nucleotide sequence ID" value="NZ_CP104205.1"/>
</dbReference>
<dbReference type="InterPro" id="IPR027417">
    <property type="entry name" value="P-loop_NTPase"/>
</dbReference>
<evidence type="ECO:0000256" key="3">
    <source>
        <dbReference type="ARBA" id="ARBA00022741"/>
    </source>
</evidence>
<dbReference type="GO" id="GO:0005524">
    <property type="term" value="F:ATP binding"/>
    <property type="evidence" value="ECO:0007669"/>
    <property type="project" value="UniProtKB-KW"/>
</dbReference>
<dbReference type="Proteomes" id="UP001059209">
    <property type="component" value="Chromosome"/>
</dbReference>
<reference evidence="8" key="1">
    <citation type="submission" date="2022-09" db="EMBL/GenBank/DDBJ databases">
        <title>Maribacter litopenaei sp. nov., isolated from the intestinal tract of the Pacific White Shrimp, Litopenaeus vannamei.</title>
        <authorList>
            <person name="Kim S.Y."/>
            <person name="Hwang C.Y."/>
        </authorList>
    </citation>
    <scope>NUCLEOTIDE SEQUENCE</scope>
    <source>
        <strain evidence="8">HL-LV01</strain>
    </source>
</reference>
<accession>A0ABY5Y5G4</accession>
<dbReference type="InterPro" id="IPR003439">
    <property type="entry name" value="ABC_transporter-like_ATP-bd"/>
</dbReference>
<keyword evidence="4 8" id="KW-0067">ATP-binding</keyword>
<dbReference type="PANTHER" id="PTHR43790:SF3">
    <property type="entry name" value="D-ALLOSE IMPORT ATP-BINDING PROTEIN ALSA-RELATED"/>
    <property type="match status" value="1"/>
</dbReference>
<dbReference type="PANTHER" id="PTHR43790">
    <property type="entry name" value="CARBOHYDRATE TRANSPORT ATP-BINDING PROTEIN MG119-RELATED"/>
    <property type="match status" value="1"/>
</dbReference>
<protein>
    <submittedName>
        <fullName evidence="8">ATP-binding cassette domain-containing protein</fullName>
    </submittedName>
</protein>
<evidence type="ECO:0000313" key="8">
    <source>
        <dbReference type="EMBL" id="UWX54277.1"/>
    </source>
</evidence>
<keyword evidence="5" id="KW-1278">Translocase</keyword>
<evidence type="ECO:0000256" key="6">
    <source>
        <dbReference type="ARBA" id="ARBA00023136"/>
    </source>
</evidence>
<sequence length="123" mass="13744">MYRENNHEKVLEVDGLKIPEFENSTGISFHLKKGEVLGVFGLMGAGRIELLETIFGLHPKDVSGEVKIDGKPLKLKSPLDSIKAGMALVTENRKRDGIIPGRGCQKKYWTDHRKFDVEKGSHS</sequence>
<evidence type="ECO:0000256" key="4">
    <source>
        <dbReference type="ARBA" id="ARBA00022840"/>
    </source>
</evidence>
<dbReference type="EMBL" id="CP104205">
    <property type="protein sequence ID" value="UWX54277.1"/>
    <property type="molecule type" value="Genomic_DNA"/>
</dbReference>
<feature type="domain" description="ABC transporter" evidence="7">
    <location>
        <begin position="26"/>
        <end position="92"/>
    </location>
</feature>
<evidence type="ECO:0000259" key="7">
    <source>
        <dbReference type="Pfam" id="PF00005"/>
    </source>
</evidence>
<proteinExistence type="predicted"/>
<evidence type="ECO:0000256" key="2">
    <source>
        <dbReference type="ARBA" id="ARBA00022475"/>
    </source>
</evidence>
<dbReference type="InterPro" id="IPR050107">
    <property type="entry name" value="ABC_carbohydrate_import_ATPase"/>
</dbReference>
<evidence type="ECO:0000313" key="9">
    <source>
        <dbReference type="Proteomes" id="UP001059209"/>
    </source>
</evidence>
<keyword evidence="6" id="KW-0472">Membrane</keyword>
<gene>
    <name evidence="8" type="ORF">NYZ99_15155</name>
</gene>
<organism evidence="8 9">
    <name type="scientific">Maribacter litopenaei</name>
    <dbReference type="NCBI Taxonomy" id="2976127"/>
    <lineage>
        <taxon>Bacteria</taxon>
        <taxon>Pseudomonadati</taxon>
        <taxon>Bacteroidota</taxon>
        <taxon>Flavobacteriia</taxon>
        <taxon>Flavobacteriales</taxon>
        <taxon>Flavobacteriaceae</taxon>
        <taxon>Maribacter</taxon>
    </lineage>
</organism>
<dbReference type="Gene3D" id="3.40.50.300">
    <property type="entry name" value="P-loop containing nucleotide triphosphate hydrolases"/>
    <property type="match status" value="1"/>
</dbReference>
<keyword evidence="9" id="KW-1185">Reference proteome</keyword>
<evidence type="ECO:0000256" key="1">
    <source>
        <dbReference type="ARBA" id="ARBA00022448"/>
    </source>
</evidence>
<keyword evidence="2" id="KW-1003">Cell membrane</keyword>
<keyword evidence="3" id="KW-0547">Nucleotide-binding</keyword>
<keyword evidence="1" id="KW-0813">Transport</keyword>